<evidence type="ECO:0000313" key="1">
    <source>
        <dbReference type="EMBL" id="KVH94656.1"/>
    </source>
</evidence>
<dbReference type="EMBL" id="LEKV01004538">
    <property type="protein sequence ID" value="KVH94656.1"/>
    <property type="molecule type" value="Genomic_DNA"/>
</dbReference>
<accession>A0A103XPQ8</accession>
<sequence length="161" mass="18178">MTDFKFQIRGSEMTMHITLVFLFEIGKGSCLQQPDIAGTSIHSYSKIFDTTGWDHRNPTDALALNSKSRMGSRQDNPTVRNEVAGDFLSLLKEWENLCKEFCLLGSKHAEDTSIKSEESNQLRPRPVLTATLPLSLGPLVLVQHRQHSNNKDIEAQQQQTH</sequence>
<evidence type="ECO:0000313" key="2">
    <source>
        <dbReference type="Proteomes" id="UP000243975"/>
    </source>
</evidence>
<keyword evidence="2" id="KW-1185">Reference proteome</keyword>
<dbReference type="InterPro" id="IPR029063">
    <property type="entry name" value="SAM-dependent_MTases_sf"/>
</dbReference>
<proteinExistence type="predicted"/>
<protein>
    <submittedName>
        <fullName evidence="1">Uncharacterized protein</fullName>
    </submittedName>
</protein>
<dbReference type="Gene3D" id="3.40.50.150">
    <property type="entry name" value="Vaccinia Virus protein VP39"/>
    <property type="match status" value="1"/>
</dbReference>
<comment type="caution">
    <text evidence="1">The sequence shown here is derived from an EMBL/GenBank/DDBJ whole genome shotgun (WGS) entry which is preliminary data.</text>
</comment>
<reference evidence="1 2" key="1">
    <citation type="journal article" date="2016" name="Sci. Rep.">
        <title>The genome sequence of the outbreeding globe artichoke constructed de novo incorporating a phase-aware low-pass sequencing strategy of F1 progeny.</title>
        <authorList>
            <person name="Scaglione D."/>
            <person name="Reyes-Chin-Wo S."/>
            <person name="Acquadro A."/>
            <person name="Froenicke L."/>
            <person name="Portis E."/>
            <person name="Beitel C."/>
            <person name="Tirone M."/>
            <person name="Mauro R."/>
            <person name="Lo Monaco A."/>
            <person name="Mauromicale G."/>
            <person name="Faccioli P."/>
            <person name="Cattivelli L."/>
            <person name="Rieseberg L."/>
            <person name="Michelmore R."/>
            <person name="Lanteri S."/>
        </authorList>
    </citation>
    <scope>NUCLEOTIDE SEQUENCE [LARGE SCALE GENOMIC DNA]</scope>
    <source>
        <strain evidence="1">2C</strain>
    </source>
</reference>
<dbReference type="Gramene" id="KVH94656">
    <property type="protein sequence ID" value="KVH94656"/>
    <property type="gene ID" value="Ccrd_003280"/>
</dbReference>
<name>A0A103XPQ8_CYNCS</name>
<organism evidence="1 2">
    <name type="scientific">Cynara cardunculus var. scolymus</name>
    <name type="common">Globe artichoke</name>
    <name type="synonym">Cynara scolymus</name>
    <dbReference type="NCBI Taxonomy" id="59895"/>
    <lineage>
        <taxon>Eukaryota</taxon>
        <taxon>Viridiplantae</taxon>
        <taxon>Streptophyta</taxon>
        <taxon>Embryophyta</taxon>
        <taxon>Tracheophyta</taxon>
        <taxon>Spermatophyta</taxon>
        <taxon>Magnoliopsida</taxon>
        <taxon>eudicotyledons</taxon>
        <taxon>Gunneridae</taxon>
        <taxon>Pentapetalae</taxon>
        <taxon>asterids</taxon>
        <taxon>campanulids</taxon>
        <taxon>Asterales</taxon>
        <taxon>Asteraceae</taxon>
        <taxon>Carduoideae</taxon>
        <taxon>Cardueae</taxon>
        <taxon>Carduinae</taxon>
        <taxon>Cynara</taxon>
    </lineage>
</organism>
<gene>
    <name evidence="1" type="ORF">Ccrd_003280</name>
</gene>
<dbReference type="AlphaFoldDB" id="A0A103XPQ8"/>
<dbReference type="Proteomes" id="UP000243975">
    <property type="component" value="Unassembled WGS sequence"/>
</dbReference>